<dbReference type="CDD" id="cd05403">
    <property type="entry name" value="NT_KNTase_like"/>
    <property type="match status" value="1"/>
</dbReference>
<dbReference type="AlphaFoldDB" id="A0A150N030"/>
<accession>A0A150N030</accession>
<dbReference type="Pfam" id="PF18765">
    <property type="entry name" value="Polbeta"/>
    <property type="match status" value="1"/>
</dbReference>
<dbReference type="InterPro" id="IPR041633">
    <property type="entry name" value="Polbeta"/>
</dbReference>
<dbReference type="SUPFAM" id="SSF81301">
    <property type="entry name" value="Nucleotidyltransferase"/>
    <property type="match status" value="1"/>
</dbReference>
<sequence>MYGIHEDVYRKLLDYFQRERSIRKVILFGSRARDTARYNSDIDLCIDYEGEQKGKIVQDIDDIVGIYSYDVLFADLLNKTAN</sequence>
<dbReference type="Gene3D" id="3.30.460.10">
    <property type="entry name" value="Beta Polymerase, domain 2"/>
    <property type="match status" value="1"/>
</dbReference>
<reference evidence="2 3" key="1">
    <citation type="submission" date="2016-01" db="EMBL/GenBank/DDBJ databases">
        <title>Draft Genome Sequences of Seven Thermophilic Sporeformers Isolated from Foods.</title>
        <authorList>
            <person name="Berendsen E.M."/>
            <person name="Wells-Bennik M.H."/>
            <person name="Krawcyk A.O."/>
            <person name="De Jong A."/>
            <person name="Holsappel S."/>
            <person name="Eijlander R.T."/>
            <person name="Kuipers O.P."/>
        </authorList>
    </citation>
    <scope>NUCLEOTIDE SEQUENCE [LARGE SCALE GENOMIC DNA]</scope>
    <source>
        <strain evidence="2 3">B4110</strain>
    </source>
</reference>
<comment type="caution">
    <text evidence="2">The sequence shown here is derived from an EMBL/GenBank/DDBJ whole genome shotgun (WGS) entry which is preliminary data.</text>
</comment>
<dbReference type="EMBL" id="LQYW01000059">
    <property type="protein sequence ID" value="KYD30065.1"/>
    <property type="molecule type" value="Genomic_DNA"/>
</dbReference>
<gene>
    <name evidence="2" type="ORF">B4110_2218</name>
</gene>
<dbReference type="InterPro" id="IPR043519">
    <property type="entry name" value="NT_sf"/>
</dbReference>
<feature type="domain" description="Polymerase beta nucleotidyltransferase" evidence="1">
    <location>
        <begin position="11"/>
        <end position="72"/>
    </location>
</feature>
<evidence type="ECO:0000259" key="1">
    <source>
        <dbReference type="Pfam" id="PF18765"/>
    </source>
</evidence>
<protein>
    <recommendedName>
        <fullName evidence="1">Polymerase beta nucleotidyltransferase domain-containing protein</fullName>
    </recommendedName>
</protein>
<evidence type="ECO:0000313" key="3">
    <source>
        <dbReference type="Proteomes" id="UP000075324"/>
    </source>
</evidence>
<name>A0A150N030_9BACL</name>
<proteinExistence type="predicted"/>
<dbReference type="Proteomes" id="UP000075324">
    <property type="component" value="Unassembled WGS sequence"/>
</dbReference>
<dbReference type="PATRIC" id="fig|153151.4.peg.3305"/>
<evidence type="ECO:0000313" key="2">
    <source>
        <dbReference type="EMBL" id="KYD30065.1"/>
    </source>
</evidence>
<organism evidence="2 3">
    <name type="scientific">Parageobacillus toebii</name>
    <dbReference type="NCBI Taxonomy" id="153151"/>
    <lineage>
        <taxon>Bacteria</taxon>
        <taxon>Bacillati</taxon>
        <taxon>Bacillota</taxon>
        <taxon>Bacilli</taxon>
        <taxon>Bacillales</taxon>
        <taxon>Anoxybacillaceae</taxon>
        <taxon>Parageobacillus</taxon>
    </lineage>
</organism>